<keyword evidence="2" id="KW-1133">Transmembrane helix</keyword>
<keyword evidence="2" id="KW-0812">Transmembrane</keyword>
<protein>
    <submittedName>
        <fullName evidence="4">Uncharacterized protein</fullName>
    </submittedName>
</protein>
<dbReference type="Proteomes" id="UP000887577">
    <property type="component" value="Unplaced"/>
</dbReference>
<proteinExistence type="predicted"/>
<evidence type="ECO:0000313" key="4">
    <source>
        <dbReference type="WBParaSite" id="PSU_v2.g11339.t1"/>
    </source>
</evidence>
<reference evidence="4" key="1">
    <citation type="submission" date="2022-11" db="UniProtKB">
        <authorList>
            <consortium name="WormBaseParasite"/>
        </authorList>
    </citation>
    <scope>IDENTIFICATION</scope>
</reference>
<feature type="coiled-coil region" evidence="1">
    <location>
        <begin position="315"/>
        <end position="382"/>
    </location>
</feature>
<organism evidence="3 4">
    <name type="scientific">Panagrolaimus superbus</name>
    <dbReference type="NCBI Taxonomy" id="310955"/>
    <lineage>
        <taxon>Eukaryota</taxon>
        <taxon>Metazoa</taxon>
        <taxon>Ecdysozoa</taxon>
        <taxon>Nematoda</taxon>
        <taxon>Chromadorea</taxon>
        <taxon>Rhabditida</taxon>
        <taxon>Tylenchina</taxon>
        <taxon>Panagrolaimomorpha</taxon>
        <taxon>Panagrolaimoidea</taxon>
        <taxon>Panagrolaimidae</taxon>
        <taxon>Panagrolaimus</taxon>
    </lineage>
</organism>
<accession>A0A914XXT2</accession>
<evidence type="ECO:0000256" key="2">
    <source>
        <dbReference type="SAM" id="Phobius"/>
    </source>
</evidence>
<sequence>MHFHLDNTQKGTINEYHHVFEQIQRKEKNFKRAKKCQVQQAGRLLINYVSFLINKCYTETLDRPDYCQERLESEVDFLATTLKSVGDAALGDDITETWKNYKNFCELDNAAIIGQDKLLEQALELAHKRATENVYQSAIRQIHERIKELEEVCQKRISEIVSVSKVLKTAVINPGNTLKNLKGFIKDPKGSIKALRKYAKKHPWRFAAICIGSLTIGLVCGGAVAATVAIVDIFVPFSIPVIALAAVAIGTGAVSSTALVNVGVTAEAVVKIENEVNEEIGIEIAKEAEILNQNIEDGKQIASDIKFDQERRKEINKLEKKIFEQKKVEQETREKINKMALVELEGTKEQLDVAVKQLTAELEEFKKDSEKSENMVNEIQEKMSKIDEGKAAASWFVQDAQEKNSSSRMDESSG</sequence>
<keyword evidence="1" id="KW-0175">Coiled coil</keyword>
<feature type="transmembrane region" description="Helical" evidence="2">
    <location>
        <begin position="237"/>
        <end position="262"/>
    </location>
</feature>
<dbReference type="AlphaFoldDB" id="A0A914XXT2"/>
<keyword evidence="2" id="KW-0472">Membrane</keyword>
<dbReference type="WBParaSite" id="PSU_v2.g11339.t1">
    <property type="protein sequence ID" value="PSU_v2.g11339.t1"/>
    <property type="gene ID" value="PSU_v2.g11339"/>
</dbReference>
<evidence type="ECO:0000313" key="3">
    <source>
        <dbReference type="Proteomes" id="UP000887577"/>
    </source>
</evidence>
<keyword evidence="3" id="KW-1185">Reference proteome</keyword>
<name>A0A914XXT2_9BILA</name>
<evidence type="ECO:0000256" key="1">
    <source>
        <dbReference type="SAM" id="Coils"/>
    </source>
</evidence>
<feature type="transmembrane region" description="Helical" evidence="2">
    <location>
        <begin position="206"/>
        <end position="231"/>
    </location>
</feature>